<evidence type="ECO:0000313" key="17">
    <source>
        <dbReference type="Proteomes" id="UP000255098"/>
    </source>
</evidence>
<organism evidence="16 17">
    <name type="scientific">Avibacterium avium</name>
    <name type="common">Pasteurella avium</name>
    <dbReference type="NCBI Taxonomy" id="751"/>
    <lineage>
        <taxon>Bacteria</taxon>
        <taxon>Pseudomonadati</taxon>
        <taxon>Pseudomonadota</taxon>
        <taxon>Gammaproteobacteria</taxon>
        <taxon>Pasteurellales</taxon>
        <taxon>Pasteurellaceae</taxon>
        <taxon>Avibacterium</taxon>
    </lineage>
</organism>
<dbReference type="GO" id="GO:0042597">
    <property type="term" value="C:periplasmic space"/>
    <property type="evidence" value="ECO:0007669"/>
    <property type="project" value="UniProtKB-SubCell"/>
</dbReference>
<keyword evidence="5" id="KW-0479">Metal-binding</keyword>
<keyword evidence="17" id="KW-1185">Reference proteome</keyword>
<feature type="compositionally biased region" description="Basic residues" evidence="14">
    <location>
        <begin position="126"/>
        <end position="135"/>
    </location>
</feature>
<dbReference type="GO" id="GO:0007155">
    <property type="term" value="P:cell adhesion"/>
    <property type="evidence" value="ECO:0007669"/>
    <property type="project" value="InterPro"/>
</dbReference>
<dbReference type="SUPFAM" id="SSF53807">
    <property type="entry name" value="Helical backbone' metal receptor"/>
    <property type="match status" value="1"/>
</dbReference>
<dbReference type="PANTHER" id="PTHR42953">
    <property type="entry name" value="HIGH-AFFINITY ZINC UPTAKE SYSTEM PROTEIN ZNUA-RELATED"/>
    <property type="match status" value="1"/>
</dbReference>
<evidence type="ECO:0000256" key="15">
    <source>
        <dbReference type="SAM" id="SignalP"/>
    </source>
</evidence>
<dbReference type="RefSeq" id="WP_115249439.1">
    <property type="nucleotide sequence ID" value="NZ_UGSP01000001.1"/>
</dbReference>
<sequence length="345" mass="38362">MRKFISSFPTQLFTTQLSAVALATFFATSANASVVTSIKPLGFIASSIAEGVTDTQVFVPAGASPHDYHLKPSDVQKLKAADLVLWIGEDVDQFLAGSLKKNVDASKVVTIAKLAGITPDMLAKGEHHHHDHDHHHHDGEDHDHDHEHHHDHGKSEAHEHQHNHGTDDAHDHDELETNWHVWYSPRISQVVAEAVADKLTQQFPAKKALIEKNLAEFNRTLNAQNEKIKQQLAPVQKKGFYVFHDAYTYFNEAYGLNQVGAFTINPLVAPGAKKLAHIKEEIEEHKVGCLFAEPQFTPKVIETLHKSTGVKVGRLDPMGDAVALGKDSYANFLQYTSDSYYNCLK</sequence>
<dbReference type="PRINTS" id="PR00690">
    <property type="entry name" value="ADHESNFAMILY"/>
</dbReference>
<protein>
    <recommendedName>
        <fullName evidence="3">High-affinity zinc uptake system protein ZnuA</fullName>
    </recommendedName>
</protein>
<dbReference type="Pfam" id="PF01297">
    <property type="entry name" value="ZnuA"/>
    <property type="match status" value="1"/>
</dbReference>
<dbReference type="InterPro" id="IPR006128">
    <property type="entry name" value="Lipoprotein_PsaA-like"/>
</dbReference>
<evidence type="ECO:0000256" key="1">
    <source>
        <dbReference type="ARBA" id="ARBA00004418"/>
    </source>
</evidence>
<keyword evidence="7" id="KW-0574">Periplasm</keyword>
<feature type="compositionally biased region" description="Basic and acidic residues" evidence="14">
    <location>
        <begin position="136"/>
        <end position="171"/>
    </location>
</feature>
<evidence type="ECO:0000313" key="16">
    <source>
        <dbReference type="EMBL" id="SUB24200.1"/>
    </source>
</evidence>
<dbReference type="InterPro" id="IPR050492">
    <property type="entry name" value="Bact_metal-bind_prot9"/>
</dbReference>
<feature type="region of interest" description="Disordered" evidence="14">
    <location>
        <begin position="124"/>
        <end position="171"/>
    </location>
</feature>
<reference evidence="16 17" key="1">
    <citation type="submission" date="2018-06" db="EMBL/GenBank/DDBJ databases">
        <authorList>
            <consortium name="Pathogen Informatics"/>
            <person name="Doyle S."/>
        </authorList>
    </citation>
    <scope>NUCLEOTIDE SEQUENCE [LARGE SCALE GENOMIC DNA]</scope>
    <source>
        <strain evidence="17">NCTC 11297</strain>
    </source>
</reference>
<dbReference type="AlphaFoldDB" id="A0A379ARG1"/>
<comment type="similarity">
    <text evidence="2 13">Belongs to the bacterial solute-binding protein 9 family.</text>
</comment>
<keyword evidence="9" id="KW-0864">Zinc transport</keyword>
<dbReference type="EMBL" id="UGSP01000001">
    <property type="protein sequence ID" value="SUB24200.1"/>
    <property type="molecule type" value="Genomic_DNA"/>
</dbReference>
<dbReference type="InterPro" id="IPR035520">
    <property type="entry name" value="ZnuA"/>
</dbReference>
<dbReference type="PANTHER" id="PTHR42953:SF3">
    <property type="entry name" value="HIGH-AFFINITY ZINC UPTAKE SYSTEM PROTEIN ZNUA"/>
    <property type="match status" value="1"/>
</dbReference>
<evidence type="ECO:0000256" key="14">
    <source>
        <dbReference type="SAM" id="MobiDB-lite"/>
    </source>
</evidence>
<dbReference type="GO" id="GO:0006829">
    <property type="term" value="P:zinc ion transport"/>
    <property type="evidence" value="ECO:0007669"/>
    <property type="project" value="UniProtKB-KW"/>
</dbReference>
<dbReference type="InterPro" id="IPR006127">
    <property type="entry name" value="ZnuA-like"/>
</dbReference>
<keyword evidence="11" id="KW-1015">Disulfide bond</keyword>
<evidence type="ECO:0000256" key="2">
    <source>
        <dbReference type="ARBA" id="ARBA00011028"/>
    </source>
</evidence>
<evidence type="ECO:0000256" key="13">
    <source>
        <dbReference type="RuleBase" id="RU003512"/>
    </source>
</evidence>
<dbReference type="NCBIfam" id="NF007091">
    <property type="entry name" value="PRK09545.1"/>
    <property type="match status" value="1"/>
</dbReference>
<dbReference type="Gene3D" id="3.40.50.1980">
    <property type="entry name" value="Nitrogenase molybdenum iron protein domain"/>
    <property type="match status" value="3"/>
</dbReference>
<name>A0A379ARG1_AVIAV</name>
<evidence type="ECO:0000256" key="5">
    <source>
        <dbReference type="ARBA" id="ARBA00022723"/>
    </source>
</evidence>
<evidence type="ECO:0000256" key="3">
    <source>
        <dbReference type="ARBA" id="ARBA00015915"/>
    </source>
</evidence>
<dbReference type="CDD" id="cd01019">
    <property type="entry name" value="ZnuA"/>
    <property type="match status" value="1"/>
</dbReference>
<evidence type="ECO:0000256" key="4">
    <source>
        <dbReference type="ARBA" id="ARBA00022448"/>
    </source>
</evidence>
<accession>A0A379ARG1</accession>
<evidence type="ECO:0000256" key="10">
    <source>
        <dbReference type="ARBA" id="ARBA00023065"/>
    </source>
</evidence>
<proteinExistence type="inferred from homology"/>
<feature type="chain" id="PRO_5017036529" description="High-affinity zinc uptake system protein ZnuA" evidence="15">
    <location>
        <begin position="33"/>
        <end position="345"/>
    </location>
</feature>
<keyword evidence="10" id="KW-0406">Ion transport</keyword>
<comment type="function">
    <text evidence="12">Part of the ATP-binding cassette (ABC) transport system ZnuABC involved in zinc import. Binds zinc with high affinity and specificity and delivers it to the membrane permease for translocation into the cytoplasm.</text>
</comment>
<feature type="signal peptide" evidence="15">
    <location>
        <begin position="1"/>
        <end position="32"/>
    </location>
</feature>
<keyword evidence="4 13" id="KW-0813">Transport</keyword>
<keyword evidence="8" id="KW-0862">Zinc</keyword>
<evidence type="ECO:0000256" key="9">
    <source>
        <dbReference type="ARBA" id="ARBA00022906"/>
    </source>
</evidence>
<comment type="subcellular location">
    <subcellularLocation>
        <location evidence="1">Periplasm</location>
    </subcellularLocation>
</comment>
<evidence type="ECO:0000256" key="12">
    <source>
        <dbReference type="ARBA" id="ARBA00045516"/>
    </source>
</evidence>
<dbReference type="Proteomes" id="UP000255098">
    <property type="component" value="Unassembled WGS sequence"/>
</dbReference>
<evidence type="ECO:0000256" key="11">
    <source>
        <dbReference type="ARBA" id="ARBA00023157"/>
    </source>
</evidence>
<keyword evidence="6 15" id="KW-0732">Signal</keyword>
<dbReference type="GeneID" id="300133436"/>
<gene>
    <name evidence="16" type="primary">znuA</name>
    <name evidence="16" type="ORF">NCTC11297_01230</name>
</gene>
<evidence type="ECO:0000256" key="6">
    <source>
        <dbReference type="ARBA" id="ARBA00022729"/>
    </source>
</evidence>
<evidence type="ECO:0000256" key="8">
    <source>
        <dbReference type="ARBA" id="ARBA00022833"/>
    </source>
</evidence>
<dbReference type="GO" id="GO:0046872">
    <property type="term" value="F:metal ion binding"/>
    <property type="evidence" value="ECO:0007669"/>
    <property type="project" value="UniProtKB-KW"/>
</dbReference>
<evidence type="ECO:0000256" key="7">
    <source>
        <dbReference type="ARBA" id="ARBA00022764"/>
    </source>
</evidence>